<feature type="transmembrane region" description="Helical" evidence="1">
    <location>
        <begin position="12"/>
        <end position="31"/>
    </location>
</feature>
<dbReference type="PATRIC" id="fig|1121307.3.peg.1815"/>
<organism evidence="2 3">
    <name type="scientific">Clostridium cylindrosporum DSM 605</name>
    <dbReference type="NCBI Taxonomy" id="1121307"/>
    <lineage>
        <taxon>Bacteria</taxon>
        <taxon>Bacillati</taxon>
        <taxon>Bacillota</taxon>
        <taxon>Clostridia</taxon>
        <taxon>Eubacteriales</taxon>
        <taxon>Clostridiaceae</taxon>
        <taxon>Clostridium</taxon>
    </lineage>
</organism>
<keyword evidence="1" id="KW-1133">Transmembrane helix</keyword>
<dbReference type="RefSeq" id="WP_048570280.1">
    <property type="nucleotide sequence ID" value="NZ_LFVU01000024.1"/>
</dbReference>
<name>A0A0J8D8I2_CLOCY</name>
<dbReference type="AlphaFoldDB" id="A0A0J8D8I2"/>
<dbReference type="Proteomes" id="UP000036756">
    <property type="component" value="Unassembled WGS sequence"/>
</dbReference>
<keyword evidence="3" id="KW-1185">Reference proteome</keyword>
<accession>A0A0J8D8I2</accession>
<proteinExistence type="predicted"/>
<reference evidence="2 3" key="1">
    <citation type="submission" date="2015-06" db="EMBL/GenBank/DDBJ databases">
        <title>Draft genome sequence of the purine-degrading Clostridium cylindrosporum HC-1 (DSM 605).</title>
        <authorList>
            <person name="Poehlein A."/>
            <person name="Schiel-Bengelsdorf B."/>
            <person name="Bengelsdorf F."/>
            <person name="Daniel R."/>
            <person name="Duerre P."/>
        </authorList>
    </citation>
    <scope>NUCLEOTIDE SEQUENCE [LARGE SCALE GENOMIC DNA]</scope>
    <source>
        <strain evidence="2 3">DSM 605</strain>
    </source>
</reference>
<dbReference type="OrthoDB" id="1683231at2"/>
<evidence type="ECO:0000313" key="2">
    <source>
        <dbReference type="EMBL" id="KMT22187.1"/>
    </source>
</evidence>
<keyword evidence="1" id="KW-0472">Membrane</keyword>
<protein>
    <submittedName>
        <fullName evidence="2">Uncharacterized protein</fullName>
    </submittedName>
</protein>
<comment type="caution">
    <text evidence="2">The sequence shown here is derived from an EMBL/GenBank/DDBJ whole genome shotgun (WGS) entry which is preliminary data.</text>
</comment>
<evidence type="ECO:0000256" key="1">
    <source>
        <dbReference type="SAM" id="Phobius"/>
    </source>
</evidence>
<gene>
    <name evidence="2" type="ORF">CLCY_4c01600</name>
</gene>
<dbReference type="EMBL" id="LFVU01000024">
    <property type="protein sequence ID" value="KMT22187.1"/>
    <property type="molecule type" value="Genomic_DNA"/>
</dbReference>
<evidence type="ECO:0000313" key="3">
    <source>
        <dbReference type="Proteomes" id="UP000036756"/>
    </source>
</evidence>
<keyword evidence="1" id="KW-0812">Transmembrane</keyword>
<sequence>MLKGFKSKYKLIATITLILLLITSVFIYYYISHYLPIPVSKEEALKYKVIDHFPRRPGTLLTYITAKDSFGVSHFTKQLIKSFPSSSEKNSNPVDMLALYNYEGKKEGAITSYKTFKFQNNSIENVTTSDDRDDFGSTEKFIHNTPKWKKSKNTTTYLTGINLTVNTIGGNFENCIEITSVETLDNGSKVYTTIYSAPNIGFIMKKSGPNLKKQKKVFELYSYNIPDKSLISPQELGPFLNKAFKALALPKDSSTYHNNIMGITLRIPEHWNGKYATNRTVWADNIEETINFHLNMGNKSHQRIFSIHMLKKGYGKSYVDKNPKYVYIGEHNGHTLVYSLAKSLSSETAFTTKFKEQVDKMLSDVPNIIKDIKYD</sequence>